<evidence type="ECO:0008006" key="4">
    <source>
        <dbReference type="Google" id="ProtNLM"/>
    </source>
</evidence>
<evidence type="ECO:0000313" key="3">
    <source>
        <dbReference type="Proteomes" id="UP000001593"/>
    </source>
</evidence>
<protein>
    <recommendedName>
        <fullName evidence="4">Gem-associated protein 8</fullName>
    </recommendedName>
</protein>
<dbReference type="PANTHER" id="PTHR16238">
    <property type="entry name" value="GEM-ASSOCIATED PROTEIN 8"/>
    <property type="match status" value="1"/>
</dbReference>
<dbReference type="PhylomeDB" id="A7SEI1"/>
<dbReference type="PANTHER" id="PTHR16238:SF7">
    <property type="entry name" value="GEM-ASSOCIATED PROTEIN 8"/>
    <property type="match status" value="1"/>
</dbReference>
<dbReference type="OrthoDB" id="5989213at2759"/>
<reference evidence="2 3" key="1">
    <citation type="journal article" date="2007" name="Science">
        <title>Sea anemone genome reveals ancestral eumetazoan gene repertoire and genomic organization.</title>
        <authorList>
            <person name="Putnam N.H."/>
            <person name="Srivastava M."/>
            <person name="Hellsten U."/>
            <person name="Dirks B."/>
            <person name="Chapman J."/>
            <person name="Salamov A."/>
            <person name="Terry A."/>
            <person name="Shapiro H."/>
            <person name="Lindquist E."/>
            <person name="Kapitonov V.V."/>
            <person name="Jurka J."/>
            <person name="Genikhovich G."/>
            <person name="Grigoriev I.V."/>
            <person name="Lucas S.M."/>
            <person name="Steele R.E."/>
            <person name="Finnerty J.R."/>
            <person name="Technau U."/>
            <person name="Martindale M.Q."/>
            <person name="Rokhsar D.S."/>
        </authorList>
    </citation>
    <scope>NUCLEOTIDE SEQUENCE [LARGE SCALE GENOMIC DNA]</scope>
    <source>
        <strain evidence="3">CH2 X CH6</strain>
    </source>
</reference>
<accession>A7SEI1</accession>
<dbReference type="AlphaFoldDB" id="A7SEI1"/>
<dbReference type="Pfam" id="PF15348">
    <property type="entry name" value="GEMIN8"/>
    <property type="match status" value="1"/>
</dbReference>
<dbReference type="InterPro" id="IPR034754">
    <property type="entry name" value="GEMIN8"/>
</dbReference>
<dbReference type="GO" id="GO:0032797">
    <property type="term" value="C:SMN complex"/>
    <property type="evidence" value="ECO:0000318"/>
    <property type="project" value="GO_Central"/>
</dbReference>
<gene>
    <name evidence="2" type="ORF">NEMVEDRAFT_v1g211029</name>
</gene>
<keyword evidence="3" id="KW-1185">Reference proteome</keyword>
<proteinExistence type="predicted"/>
<dbReference type="HOGENOM" id="CLU_1423064_0_0_1"/>
<name>A7SEI1_NEMVE</name>
<dbReference type="KEGG" id="nve:5509416"/>
<dbReference type="eggNOG" id="ENOG502S7KA">
    <property type="taxonomic scope" value="Eukaryota"/>
</dbReference>
<dbReference type="InParanoid" id="A7SEI1"/>
<dbReference type="Proteomes" id="UP000001593">
    <property type="component" value="Unassembled WGS sequence"/>
</dbReference>
<dbReference type="GO" id="GO:0000387">
    <property type="term" value="P:spliceosomal snRNP assembly"/>
    <property type="evidence" value="ECO:0000318"/>
    <property type="project" value="GO_Central"/>
</dbReference>
<sequence>MGCECDDRQNAGPLANTCECYQDYLYYGGSVYGCSSWCDDDYYGIFHDNSWQNQKNHGSVDEPRIQQRCQEQCEMDVIEDGTANSEDEGLQVDEAFRKFLEQSAKHRQERDQKKKTPSKEDDYVEVGSLHLNTSVLPPSEQPGMRRKEEMRRLYGAKASLIMSLEASVQLCYDRHCDTRQPVYWPSIPLKF</sequence>
<dbReference type="STRING" id="45351.A7SEI1"/>
<evidence type="ECO:0000313" key="2">
    <source>
        <dbReference type="EMBL" id="EDO37865.1"/>
    </source>
</evidence>
<dbReference type="OMA" id="ANTCECY"/>
<evidence type="ECO:0000256" key="1">
    <source>
        <dbReference type="SAM" id="MobiDB-lite"/>
    </source>
</evidence>
<feature type="compositionally biased region" description="Basic and acidic residues" evidence="1">
    <location>
        <begin position="103"/>
        <end position="121"/>
    </location>
</feature>
<organism evidence="2 3">
    <name type="scientific">Nematostella vectensis</name>
    <name type="common">Starlet sea anemone</name>
    <dbReference type="NCBI Taxonomy" id="45351"/>
    <lineage>
        <taxon>Eukaryota</taxon>
        <taxon>Metazoa</taxon>
        <taxon>Cnidaria</taxon>
        <taxon>Anthozoa</taxon>
        <taxon>Hexacorallia</taxon>
        <taxon>Actiniaria</taxon>
        <taxon>Edwardsiidae</taxon>
        <taxon>Nematostella</taxon>
    </lineage>
</organism>
<feature type="region of interest" description="Disordered" evidence="1">
    <location>
        <begin position="103"/>
        <end position="122"/>
    </location>
</feature>
<dbReference type="EMBL" id="DS469637">
    <property type="protein sequence ID" value="EDO37865.1"/>
    <property type="molecule type" value="Genomic_DNA"/>
</dbReference>